<keyword evidence="1" id="KW-0812">Transmembrane</keyword>
<gene>
    <name evidence="2" type="ORF">A3J46_01250</name>
</gene>
<organism evidence="2 3">
    <name type="scientific">Candidatus Yanofskybacteria bacterium RIFCSPHIGHO2_02_FULL_41_11</name>
    <dbReference type="NCBI Taxonomy" id="1802675"/>
    <lineage>
        <taxon>Bacteria</taxon>
        <taxon>Candidatus Yanofskyibacteriota</taxon>
    </lineage>
</organism>
<reference evidence="2 3" key="1">
    <citation type="journal article" date="2016" name="Nat. Commun.">
        <title>Thousands of microbial genomes shed light on interconnected biogeochemical processes in an aquifer system.</title>
        <authorList>
            <person name="Anantharaman K."/>
            <person name="Brown C.T."/>
            <person name="Hug L.A."/>
            <person name="Sharon I."/>
            <person name="Castelle C.J."/>
            <person name="Probst A.J."/>
            <person name="Thomas B.C."/>
            <person name="Singh A."/>
            <person name="Wilkins M.J."/>
            <person name="Karaoz U."/>
            <person name="Brodie E.L."/>
            <person name="Williams K.H."/>
            <person name="Hubbard S.S."/>
            <person name="Banfield J.F."/>
        </authorList>
    </citation>
    <scope>NUCLEOTIDE SEQUENCE [LARGE SCALE GENOMIC DNA]</scope>
</reference>
<accession>A0A1F8F8E1</accession>
<evidence type="ECO:0000256" key="1">
    <source>
        <dbReference type="SAM" id="Phobius"/>
    </source>
</evidence>
<proteinExistence type="predicted"/>
<evidence type="ECO:0000313" key="3">
    <source>
        <dbReference type="Proteomes" id="UP000177167"/>
    </source>
</evidence>
<name>A0A1F8F8E1_9BACT</name>
<evidence type="ECO:0000313" key="2">
    <source>
        <dbReference type="EMBL" id="OGN09413.1"/>
    </source>
</evidence>
<dbReference type="EMBL" id="MGJP01000036">
    <property type="protein sequence ID" value="OGN09413.1"/>
    <property type="molecule type" value="Genomic_DNA"/>
</dbReference>
<comment type="caution">
    <text evidence="2">The sequence shown here is derived from an EMBL/GenBank/DDBJ whole genome shotgun (WGS) entry which is preliminary data.</text>
</comment>
<dbReference type="Proteomes" id="UP000177167">
    <property type="component" value="Unassembled WGS sequence"/>
</dbReference>
<sequence>MILGFIGVAVFGFLAMGEHGPGHNFSGCIAALQGKADCSAFGGLVSFASFHLDAFKVFSSANFSAAIAALQGKADCSAFGGLVSFASFHLDAFKVFSSANFSAATAAFLAFFIAALVFSTASASRLFDLRFSKNTVSSAVTYSVGYGFYTPLEQNLKNWFALHENSPAIF</sequence>
<feature type="transmembrane region" description="Helical" evidence="1">
    <location>
        <begin position="101"/>
        <end position="123"/>
    </location>
</feature>
<protein>
    <submittedName>
        <fullName evidence="2">Uncharacterized protein</fullName>
    </submittedName>
</protein>
<keyword evidence="1" id="KW-0472">Membrane</keyword>
<keyword evidence="1" id="KW-1133">Transmembrane helix</keyword>
<dbReference type="AlphaFoldDB" id="A0A1F8F8E1"/>